<organism evidence="1 2">
    <name type="scientific">Taxus chinensis</name>
    <name type="common">Chinese yew</name>
    <name type="synonym">Taxus wallichiana var. chinensis</name>
    <dbReference type="NCBI Taxonomy" id="29808"/>
    <lineage>
        <taxon>Eukaryota</taxon>
        <taxon>Viridiplantae</taxon>
        <taxon>Streptophyta</taxon>
        <taxon>Embryophyta</taxon>
        <taxon>Tracheophyta</taxon>
        <taxon>Spermatophyta</taxon>
        <taxon>Pinopsida</taxon>
        <taxon>Pinidae</taxon>
        <taxon>Conifers II</taxon>
        <taxon>Cupressales</taxon>
        <taxon>Taxaceae</taxon>
        <taxon>Taxus</taxon>
    </lineage>
</organism>
<name>A0AA38FWK1_TAXCH</name>
<proteinExistence type="predicted"/>
<evidence type="ECO:0000313" key="1">
    <source>
        <dbReference type="EMBL" id="KAH9311558.1"/>
    </source>
</evidence>
<dbReference type="Proteomes" id="UP000824469">
    <property type="component" value="Unassembled WGS sequence"/>
</dbReference>
<comment type="caution">
    <text evidence="1">The sequence shown here is derived from an EMBL/GenBank/DDBJ whole genome shotgun (WGS) entry which is preliminary data.</text>
</comment>
<evidence type="ECO:0000313" key="2">
    <source>
        <dbReference type="Proteomes" id="UP000824469"/>
    </source>
</evidence>
<dbReference type="AlphaFoldDB" id="A0AA38FWK1"/>
<reference evidence="1 2" key="1">
    <citation type="journal article" date="2021" name="Nat. Plants">
        <title>The Taxus genome provides insights into paclitaxel biosynthesis.</title>
        <authorList>
            <person name="Xiong X."/>
            <person name="Gou J."/>
            <person name="Liao Q."/>
            <person name="Li Y."/>
            <person name="Zhou Q."/>
            <person name="Bi G."/>
            <person name="Li C."/>
            <person name="Du R."/>
            <person name="Wang X."/>
            <person name="Sun T."/>
            <person name="Guo L."/>
            <person name="Liang H."/>
            <person name="Lu P."/>
            <person name="Wu Y."/>
            <person name="Zhang Z."/>
            <person name="Ro D.K."/>
            <person name="Shang Y."/>
            <person name="Huang S."/>
            <person name="Yan J."/>
        </authorList>
    </citation>
    <scope>NUCLEOTIDE SEQUENCE [LARGE SCALE GENOMIC DNA]</scope>
    <source>
        <strain evidence="1">Ta-2019</strain>
    </source>
</reference>
<feature type="non-terminal residue" evidence="1">
    <location>
        <position position="122"/>
    </location>
</feature>
<protein>
    <submittedName>
        <fullName evidence="1">Uncharacterized protein</fullName>
    </submittedName>
</protein>
<sequence>MKMAELWNGYVAGTYLQAPGTSQIDIISLIDQQQLSDRHRFLCRLKKVEEAGLRRRSIPSSRAHNLKDGHMSLYDERVGFSGVSQRFKMSSCGFKKAGLWQLSGSAILGWFQVPKAVYKMIQ</sequence>
<gene>
    <name evidence="1" type="ORF">KI387_026593</name>
</gene>
<keyword evidence="2" id="KW-1185">Reference proteome</keyword>
<dbReference type="EMBL" id="JAHRHJ020000006">
    <property type="protein sequence ID" value="KAH9311558.1"/>
    <property type="molecule type" value="Genomic_DNA"/>
</dbReference>
<accession>A0AA38FWK1</accession>